<organism evidence="2 3">
    <name type="scientific">Nostocoides japonicum T1-X7</name>
    <dbReference type="NCBI Taxonomy" id="1194083"/>
    <lineage>
        <taxon>Bacteria</taxon>
        <taxon>Bacillati</taxon>
        <taxon>Actinomycetota</taxon>
        <taxon>Actinomycetes</taxon>
        <taxon>Micrococcales</taxon>
        <taxon>Intrasporangiaceae</taxon>
        <taxon>Nostocoides</taxon>
    </lineage>
</organism>
<name>A0A077LXC7_9MICO</name>
<gene>
    <name evidence="2" type="ORF">BN12_200038</name>
</gene>
<dbReference type="AlphaFoldDB" id="A0A077LXC7"/>
<feature type="transmembrane region" description="Helical" evidence="1">
    <location>
        <begin position="288"/>
        <end position="309"/>
    </location>
</feature>
<feature type="transmembrane region" description="Helical" evidence="1">
    <location>
        <begin position="229"/>
        <end position="249"/>
    </location>
</feature>
<evidence type="ECO:0000256" key="1">
    <source>
        <dbReference type="SAM" id="Phobius"/>
    </source>
</evidence>
<feature type="transmembrane region" description="Helical" evidence="1">
    <location>
        <begin position="153"/>
        <end position="172"/>
    </location>
</feature>
<comment type="caution">
    <text evidence="2">The sequence shown here is derived from an EMBL/GenBank/DDBJ whole genome shotgun (WGS) entry which is preliminary data.</text>
</comment>
<feature type="transmembrane region" description="Helical" evidence="1">
    <location>
        <begin position="107"/>
        <end position="133"/>
    </location>
</feature>
<feature type="transmembrane region" description="Helical" evidence="1">
    <location>
        <begin position="26"/>
        <end position="49"/>
    </location>
</feature>
<sequence>MTETPIATRPPRLADRWRPVLRHRSIWLAVAGWALVNLALLAFGGGHLPFHASTLADPPTAGVVAQTDAMFLEVFALMGVVHLLTRRRRVPDIAARVPSRAVAARETAATIGYGVLAMVGGYLLGRALGYHAFGFHLDGMVVRTGQPVVPAEAVTWAVYNVVAYAVVPLVWFRRRYTSEQLNLRSADRRADLLLVAVVLLIESTVQLSLNHEILDLTGRQVLLGAPLTFVLSFAGTVLPTMVFVACILVPRYLKLTRSVPAAVVLGGTTYALLHLPDGWTTFHSPVDAVLSTLFVLLFYTGPGMFKAFITIRSANAWTHVWAYHAIAPHTLMDTPMFVRIFGIR</sequence>
<dbReference type="EMBL" id="CAJB01000113">
    <property type="protein sequence ID" value="CCH77542.1"/>
    <property type="molecule type" value="Genomic_DNA"/>
</dbReference>
<keyword evidence="3" id="KW-1185">Reference proteome</keyword>
<dbReference type="RefSeq" id="WP_083454407.1">
    <property type="nucleotide sequence ID" value="NZ_HF570958.1"/>
</dbReference>
<dbReference type="Proteomes" id="UP000035721">
    <property type="component" value="Unassembled WGS sequence"/>
</dbReference>
<reference evidence="2 3" key="1">
    <citation type="journal article" date="2013" name="ISME J.">
        <title>A metabolic model for members of the genus Tetrasphaera involved in enhanced biological phosphorus removal.</title>
        <authorList>
            <person name="Kristiansen R."/>
            <person name="Nguyen H.T.T."/>
            <person name="Saunders A.M."/>
            <person name="Nielsen J.L."/>
            <person name="Wimmer R."/>
            <person name="Le V.Q."/>
            <person name="McIlroy S.J."/>
            <person name="Petrovski S."/>
            <person name="Seviour R.J."/>
            <person name="Calteau A."/>
            <person name="Nielsen K.L."/>
            <person name="Nielsen P.H."/>
        </authorList>
    </citation>
    <scope>NUCLEOTIDE SEQUENCE [LARGE SCALE GENOMIC DNA]</scope>
    <source>
        <strain evidence="2 3">T1-X7</strain>
    </source>
</reference>
<accession>A0A077LXC7</accession>
<keyword evidence="1" id="KW-1133">Transmembrane helix</keyword>
<proteinExistence type="predicted"/>
<keyword evidence="1" id="KW-0812">Transmembrane</keyword>
<feature type="transmembrane region" description="Helical" evidence="1">
    <location>
        <begin position="192"/>
        <end position="209"/>
    </location>
</feature>
<keyword evidence="1" id="KW-0472">Membrane</keyword>
<feature type="transmembrane region" description="Helical" evidence="1">
    <location>
        <begin position="258"/>
        <end position="276"/>
    </location>
</feature>
<evidence type="ECO:0000313" key="2">
    <source>
        <dbReference type="EMBL" id="CCH77542.1"/>
    </source>
</evidence>
<evidence type="ECO:0000313" key="3">
    <source>
        <dbReference type="Proteomes" id="UP000035721"/>
    </source>
</evidence>
<feature type="transmembrane region" description="Helical" evidence="1">
    <location>
        <begin position="69"/>
        <end position="86"/>
    </location>
</feature>
<protein>
    <submittedName>
        <fullName evidence="2">Uncharacterized protein</fullName>
    </submittedName>
</protein>